<proteinExistence type="predicted"/>
<comment type="caution">
    <text evidence="1">The sequence shown here is derived from an EMBL/GenBank/DDBJ whole genome shotgun (WGS) entry which is preliminary data.</text>
</comment>
<evidence type="ECO:0000313" key="1">
    <source>
        <dbReference type="EMBL" id="RIA87642.1"/>
    </source>
</evidence>
<organism evidence="1 2">
    <name type="scientific">Glomus cerebriforme</name>
    <dbReference type="NCBI Taxonomy" id="658196"/>
    <lineage>
        <taxon>Eukaryota</taxon>
        <taxon>Fungi</taxon>
        <taxon>Fungi incertae sedis</taxon>
        <taxon>Mucoromycota</taxon>
        <taxon>Glomeromycotina</taxon>
        <taxon>Glomeromycetes</taxon>
        <taxon>Glomerales</taxon>
        <taxon>Glomeraceae</taxon>
        <taxon>Glomus</taxon>
    </lineage>
</organism>
<evidence type="ECO:0000313" key="2">
    <source>
        <dbReference type="Proteomes" id="UP000265703"/>
    </source>
</evidence>
<name>A0A397SPM3_9GLOM</name>
<sequence>MRLLERVWQMEFYRAIYSCLPDEMHISPDVGRMFATDGVVDFYISELQWAIELLIDGIDMKRHHERFQDGGRYSSIPIKDYIILDIRETRTVIKAYPNTWHIIPNTDFTSFSIIKSDASFNVPVKKVLNRSNMRISSQEHEALEYEMKSLKHKQNNDDKLRESKKRQNRRDLVESLEKLIDFLQKRERYLMERGAVEEAREIQCELDQASGELTKLLYESLGRKF</sequence>
<dbReference type="AlphaFoldDB" id="A0A397SPM3"/>
<gene>
    <name evidence="1" type="ORF">C1645_776802</name>
</gene>
<dbReference type="OrthoDB" id="2364732at2759"/>
<reference evidence="1 2" key="1">
    <citation type="submission" date="2018-06" db="EMBL/GenBank/DDBJ databases">
        <title>Comparative genomics reveals the genomic features of Rhizophagus irregularis, R. cerebriforme, R. diaphanum and Gigaspora rosea, and their symbiotic lifestyle signature.</title>
        <authorList>
            <person name="Morin E."/>
            <person name="San Clemente H."/>
            <person name="Chen E.C.H."/>
            <person name="De La Providencia I."/>
            <person name="Hainaut M."/>
            <person name="Kuo A."/>
            <person name="Kohler A."/>
            <person name="Murat C."/>
            <person name="Tang N."/>
            <person name="Roy S."/>
            <person name="Loubradou J."/>
            <person name="Henrissat B."/>
            <person name="Grigoriev I.V."/>
            <person name="Corradi N."/>
            <person name="Roux C."/>
            <person name="Martin F.M."/>
        </authorList>
    </citation>
    <scope>NUCLEOTIDE SEQUENCE [LARGE SCALE GENOMIC DNA]</scope>
    <source>
        <strain evidence="1 2">DAOM 227022</strain>
    </source>
</reference>
<protein>
    <submittedName>
        <fullName evidence="1">Uncharacterized protein</fullName>
    </submittedName>
</protein>
<dbReference type="EMBL" id="QKYT01000299">
    <property type="protein sequence ID" value="RIA87642.1"/>
    <property type="molecule type" value="Genomic_DNA"/>
</dbReference>
<keyword evidence="2" id="KW-1185">Reference proteome</keyword>
<dbReference type="Proteomes" id="UP000265703">
    <property type="component" value="Unassembled WGS sequence"/>
</dbReference>
<accession>A0A397SPM3</accession>
<dbReference type="STRING" id="658196.A0A397SPM3"/>